<feature type="chain" id="PRO_5017935669" evidence="1">
    <location>
        <begin position="23"/>
        <end position="60"/>
    </location>
</feature>
<name>A0A3M7T390_BRAPC</name>
<evidence type="ECO:0000256" key="1">
    <source>
        <dbReference type="SAM" id="SignalP"/>
    </source>
</evidence>
<proteinExistence type="predicted"/>
<comment type="caution">
    <text evidence="2">The sequence shown here is derived from an EMBL/GenBank/DDBJ whole genome shotgun (WGS) entry which is preliminary data.</text>
</comment>
<protein>
    <submittedName>
        <fullName evidence="2">Uncharacterized protein</fullName>
    </submittedName>
</protein>
<evidence type="ECO:0000313" key="3">
    <source>
        <dbReference type="Proteomes" id="UP000276133"/>
    </source>
</evidence>
<dbReference type="Proteomes" id="UP000276133">
    <property type="component" value="Unassembled WGS sequence"/>
</dbReference>
<organism evidence="2 3">
    <name type="scientific">Brachionus plicatilis</name>
    <name type="common">Marine rotifer</name>
    <name type="synonym">Brachionus muelleri</name>
    <dbReference type="NCBI Taxonomy" id="10195"/>
    <lineage>
        <taxon>Eukaryota</taxon>
        <taxon>Metazoa</taxon>
        <taxon>Spiralia</taxon>
        <taxon>Gnathifera</taxon>
        <taxon>Rotifera</taxon>
        <taxon>Eurotatoria</taxon>
        <taxon>Monogononta</taxon>
        <taxon>Pseudotrocha</taxon>
        <taxon>Ploima</taxon>
        <taxon>Brachionidae</taxon>
        <taxon>Brachionus</taxon>
    </lineage>
</organism>
<accession>A0A3M7T390</accession>
<dbReference type="AlphaFoldDB" id="A0A3M7T390"/>
<evidence type="ECO:0000313" key="2">
    <source>
        <dbReference type="EMBL" id="RNA42502.1"/>
    </source>
</evidence>
<gene>
    <name evidence="2" type="ORF">BpHYR1_036603</name>
</gene>
<feature type="signal peptide" evidence="1">
    <location>
        <begin position="1"/>
        <end position="22"/>
    </location>
</feature>
<keyword evidence="1" id="KW-0732">Signal</keyword>
<dbReference type="PROSITE" id="PS51257">
    <property type="entry name" value="PROKAR_LIPOPROTEIN"/>
    <property type="match status" value="1"/>
</dbReference>
<dbReference type="EMBL" id="REGN01000361">
    <property type="protein sequence ID" value="RNA42502.1"/>
    <property type="molecule type" value="Genomic_DNA"/>
</dbReference>
<keyword evidence="3" id="KW-1185">Reference proteome</keyword>
<sequence length="60" mass="7106">MKKLWACLFLLASSCLWSRFECFSVQRIYTELSISIVAQCLTLQNSDIWQIYCIRQPEDI</sequence>
<reference evidence="2 3" key="1">
    <citation type="journal article" date="2018" name="Sci. Rep.">
        <title>Genomic signatures of local adaptation to the degree of environmental predictability in rotifers.</title>
        <authorList>
            <person name="Franch-Gras L."/>
            <person name="Hahn C."/>
            <person name="Garcia-Roger E.M."/>
            <person name="Carmona M.J."/>
            <person name="Serra M."/>
            <person name="Gomez A."/>
        </authorList>
    </citation>
    <scope>NUCLEOTIDE SEQUENCE [LARGE SCALE GENOMIC DNA]</scope>
    <source>
        <strain evidence="2">HYR1</strain>
    </source>
</reference>